<dbReference type="GO" id="GO:0042910">
    <property type="term" value="F:xenobiotic transmembrane transporter activity"/>
    <property type="evidence" value="ECO:0007669"/>
    <property type="project" value="InterPro"/>
</dbReference>
<dbReference type="Proteomes" id="UP000503297">
    <property type="component" value="Chromosome"/>
</dbReference>
<dbReference type="PANTHER" id="PTHR43823">
    <property type="entry name" value="SPORULATION PROTEIN YKVU"/>
    <property type="match status" value="1"/>
</dbReference>
<dbReference type="CDD" id="cd13143">
    <property type="entry name" value="MATE_MepA_like"/>
    <property type="match status" value="1"/>
</dbReference>
<dbReference type="GO" id="GO:0005886">
    <property type="term" value="C:plasma membrane"/>
    <property type="evidence" value="ECO:0007669"/>
    <property type="project" value="UniProtKB-SubCell"/>
</dbReference>
<dbReference type="PIRSF" id="PIRSF006603">
    <property type="entry name" value="DinF"/>
    <property type="match status" value="1"/>
</dbReference>
<keyword evidence="12" id="KW-1185">Reference proteome</keyword>
<evidence type="ECO:0000256" key="10">
    <source>
        <dbReference type="SAM" id="Phobius"/>
    </source>
</evidence>
<accession>A0A6M8JB58</accession>
<dbReference type="InterPro" id="IPR051327">
    <property type="entry name" value="MATE_MepA_subfamily"/>
</dbReference>
<evidence type="ECO:0000256" key="9">
    <source>
        <dbReference type="ARBA" id="ARBA00023251"/>
    </source>
</evidence>
<proteinExistence type="inferred from homology"/>
<dbReference type="AlphaFoldDB" id="A0A6M8JB58"/>
<feature type="transmembrane region" description="Helical" evidence="10">
    <location>
        <begin position="280"/>
        <end position="305"/>
    </location>
</feature>
<feature type="transmembrane region" description="Helical" evidence="10">
    <location>
        <begin position="9"/>
        <end position="30"/>
    </location>
</feature>
<evidence type="ECO:0000313" key="11">
    <source>
        <dbReference type="EMBL" id="QKF08002.1"/>
    </source>
</evidence>
<evidence type="ECO:0000256" key="7">
    <source>
        <dbReference type="ARBA" id="ARBA00022989"/>
    </source>
</evidence>
<keyword evidence="4" id="KW-0813">Transport</keyword>
<dbReference type="GO" id="GO:0015297">
    <property type="term" value="F:antiporter activity"/>
    <property type="evidence" value="ECO:0007669"/>
    <property type="project" value="InterPro"/>
</dbReference>
<keyword evidence="9" id="KW-0046">Antibiotic resistance</keyword>
<feature type="transmembrane region" description="Helical" evidence="10">
    <location>
        <begin position="401"/>
        <end position="422"/>
    </location>
</feature>
<keyword evidence="6 10" id="KW-0812">Transmembrane</keyword>
<dbReference type="GO" id="GO:0046677">
    <property type="term" value="P:response to antibiotic"/>
    <property type="evidence" value="ECO:0007669"/>
    <property type="project" value="UniProtKB-KW"/>
</dbReference>
<feature type="transmembrane region" description="Helical" evidence="10">
    <location>
        <begin position="192"/>
        <end position="212"/>
    </location>
</feature>
<name>A0A6M8JB58_9ACTN</name>
<dbReference type="NCBIfam" id="TIGR00797">
    <property type="entry name" value="matE"/>
    <property type="match status" value="1"/>
</dbReference>
<comment type="subcellular location">
    <subcellularLocation>
        <location evidence="1">Cell membrane</location>
        <topology evidence="1">Multi-pass membrane protein</topology>
    </subcellularLocation>
</comment>
<feature type="transmembrane region" description="Helical" evidence="10">
    <location>
        <begin position="132"/>
        <end position="150"/>
    </location>
</feature>
<dbReference type="EMBL" id="CP053716">
    <property type="protein sequence ID" value="QKF08002.1"/>
    <property type="molecule type" value="Genomic_DNA"/>
</dbReference>
<evidence type="ECO:0000256" key="2">
    <source>
        <dbReference type="ARBA" id="ARBA00008417"/>
    </source>
</evidence>
<feature type="transmembrane region" description="Helical" evidence="10">
    <location>
        <begin position="233"/>
        <end position="260"/>
    </location>
</feature>
<evidence type="ECO:0000256" key="1">
    <source>
        <dbReference type="ARBA" id="ARBA00004651"/>
    </source>
</evidence>
<reference evidence="12" key="1">
    <citation type="submission" date="2020-05" db="EMBL/GenBank/DDBJ databases">
        <title>Novel species in genus Nocardioides.</title>
        <authorList>
            <person name="Zhang G."/>
        </authorList>
    </citation>
    <scope>NUCLEOTIDE SEQUENCE [LARGE SCALE GENOMIC DNA]</scope>
    <source>
        <strain evidence="12">zg-1050</strain>
    </source>
</reference>
<evidence type="ECO:0000256" key="6">
    <source>
        <dbReference type="ARBA" id="ARBA00022692"/>
    </source>
</evidence>
<dbReference type="InterPro" id="IPR045070">
    <property type="entry name" value="MATE_MepA-like"/>
</dbReference>
<evidence type="ECO:0000256" key="3">
    <source>
        <dbReference type="ARBA" id="ARBA00022106"/>
    </source>
</evidence>
<protein>
    <recommendedName>
        <fullName evidence="3">Multidrug export protein MepA</fullName>
    </recommendedName>
</protein>
<keyword evidence="7 10" id="KW-1133">Transmembrane helix</keyword>
<dbReference type="PANTHER" id="PTHR43823:SF3">
    <property type="entry name" value="MULTIDRUG EXPORT PROTEIN MEPA"/>
    <property type="match status" value="1"/>
</dbReference>
<feature type="transmembrane region" description="Helical" evidence="10">
    <location>
        <begin position="361"/>
        <end position="380"/>
    </location>
</feature>
<feature type="transmembrane region" description="Helical" evidence="10">
    <location>
        <begin position="42"/>
        <end position="66"/>
    </location>
</feature>
<comment type="similarity">
    <text evidence="2">Belongs to the multi antimicrobial extrusion (MATE) (TC 2.A.66.1) family. MepA subfamily.</text>
</comment>
<feature type="transmembrane region" description="Helical" evidence="10">
    <location>
        <begin position="162"/>
        <end position="180"/>
    </location>
</feature>
<feature type="transmembrane region" description="Helical" evidence="10">
    <location>
        <begin position="428"/>
        <end position="448"/>
    </location>
</feature>
<evidence type="ECO:0000313" key="12">
    <source>
        <dbReference type="Proteomes" id="UP000503297"/>
    </source>
</evidence>
<evidence type="ECO:0000256" key="8">
    <source>
        <dbReference type="ARBA" id="ARBA00023136"/>
    </source>
</evidence>
<organism evidence="11 12">
    <name type="scientific">Berryella wangjianweii</name>
    <dbReference type="NCBI Taxonomy" id="2734634"/>
    <lineage>
        <taxon>Bacteria</taxon>
        <taxon>Bacillati</taxon>
        <taxon>Actinomycetota</taxon>
        <taxon>Coriobacteriia</taxon>
        <taxon>Eggerthellales</taxon>
        <taxon>Eggerthellaceae</taxon>
        <taxon>Berryella</taxon>
    </lineage>
</organism>
<sequence length="460" mass="48401">MGTASIPGLVAEFAVPAIAGMLVSGAYNVIDSVFLGQALGAVGLSAMAVAQPIMVVFLALSLLIGAGGNALCALRLGEGRRDEAERILGNTFLLSIIMWVILAAALSVAPVMDAVLSLSSATADSYREAREFIYILALGVVLQTVAMALNNFIRTVGAPTRALFTMVIGTFVCIVLNYLFVLEWGWGVRGSAFATLAGQGASAALVLAFFTVSRKAPLRLTWASLAPRPRMMASMLALGLPTFAVQVGAALVAVAANMLFVTYGAQTPLGSTEALATGGVVQRVAIFTVLPLVGISTAIQPLLGYNYGARLYRRVRATLRFGLGTAAVLGTLMWLLVHLQAEVIVTLFGIADPRLAEFTAFALRVYLMMLPVVGIQVVGANYFQATGQPLRAVALSTSRQILFLIPLMFALPVALPALIPQITGLDAVYFAAPGSDALATVVTVAFLLREVRRLRRLPSG</sequence>
<feature type="transmembrane region" description="Helical" evidence="10">
    <location>
        <begin position="87"/>
        <end position="112"/>
    </location>
</feature>
<dbReference type="InterPro" id="IPR002528">
    <property type="entry name" value="MATE_fam"/>
</dbReference>
<dbReference type="KEGG" id="bwa:HLV38_03255"/>
<evidence type="ECO:0000256" key="4">
    <source>
        <dbReference type="ARBA" id="ARBA00022448"/>
    </source>
</evidence>
<keyword evidence="8 10" id="KW-0472">Membrane</keyword>
<keyword evidence="5" id="KW-1003">Cell membrane</keyword>
<dbReference type="InterPro" id="IPR048279">
    <property type="entry name" value="MdtK-like"/>
</dbReference>
<evidence type="ECO:0000256" key="5">
    <source>
        <dbReference type="ARBA" id="ARBA00022475"/>
    </source>
</evidence>
<feature type="transmembrane region" description="Helical" evidence="10">
    <location>
        <begin position="317"/>
        <end position="341"/>
    </location>
</feature>
<dbReference type="Pfam" id="PF01554">
    <property type="entry name" value="MatE"/>
    <property type="match status" value="2"/>
</dbReference>
<gene>
    <name evidence="11" type="ORF">HLV38_03255</name>
</gene>